<dbReference type="VEuPathDB" id="FungiDB:RhiirFUN_017629"/>
<evidence type="ECO:0000256" key="1">
    <source>
        <dbReference type="SAM" id="MobiDB-lite"/>
    </source>
</evidence>
<dbReference type="GO" id="GO:0005524">
    <property type="term" value="F:ATP binding"/>
    <property type="evidence" value="ECO:0007669"/>
    <property type="project" value="InterPro"/>
</dbReference>
<feature type="region of interest" description="Disordered" evidence="1">
    <location>
        <begin position="395"/>
        <end position="423"/>
    </location>
</feature>
<organism evidence="3 4">
    <name type="scientific">Rhizophagus irregularis</name>
    <dbReference type="NCBI Taxonomy" id="588596"/>
    <lineage>
        <taxon>Eukaryota</taxon>
        <taxon>Fungi</taxon>
        <taxon>Fungi incertae sedis</taxon>
        <taxon>Mucoromycota</taxon>
        <taxon>Glomeromycotina</taxon>
        <taxon>Glomeromycetes</taxon>
        <taxon>Glomerales</taxon>
        <taxon>Glomeraceae</taxon>
        <taxon>Rhizophagus</taxon>
    </lineage>
</organism>
<feature type="domain" description="Protein kinase" evidence="2">
    <location>
        <begin position="1"/>
        <end position="284"/>
    </location>
</feature>
<dbReference type="PROSITE" id="PS50011">
    <property type="entry name" value="PROTEIN_KINASE_DOM"/>
    <property type="match status" value="1"/>
</dbReference>
<keyword evidence="3" id="KW-0808">Transferase</keyword>
<evidence type="ECO:0000313" key="4">
    <source>
        <dbReference type="Proteomes" id="UP000232688"/>
    </source>
</evidence>
<dbReference type="Proteomes" id="UP000232688">
    <property type="component" value="Unassembled WGS sequence"/>
</dbReference>
<dbReference type="VEuPathDB" id="FungiDB:RhiirA1_541139"/>
<reference evidence="3 4" key="2">
    <citation type="submission" date="2017-10" db="EMBL/GenBank/DDBJ databases">
        <title>Genome analyses suggest a sexual origin of heterokaryosis in a supposedly ancient asexual fungus.</title>
        <authorList>
            <person name="Corradi N."/>
            <person name="Sedzielewska K."/>
            <person name="Noel J."/>
            <person name="Charron P."/>
            <person name="Farinelli L."/>
            <person name="Marton T."/>
            <person name="Kruger M."/>
            <person name="Pelin A."/>
            <person name="Brachmann A."/>
            <person name="Corradi N."/>
        </authorList>
    </citation>
    <scope>NUCLEOTIDE SEQUENCE [LARGE SCALE GENOMIC DNA]</scope>
    <source>
        <strain evidence="3 4">A1</strain>
    </source>
</reference>
<dbReference type="Pfam" id="PF00069">
    <property type="entry name" value="Pkinase"/>
    <property type="match status" value="1"/>
</dbReference>
<evidence type="ECO:0000313" key="3">
    <source>
        <dbReference type="EMBL" id="PKC58336.1"/>
    </source>
</evidence>
<dbReference type="InterPro" id="IPR011009">
    <property type="entry name" value="Kinase-like_dom_sf"/>
</dbReference>
<dbReference type="Pfam" id="PF07714">
    <property type="entry name" value="PK_Tyr_Ser-Thr"/>
    <property type="match status" value="1"/>
</dbReference>
<dbReference type="InterPro" id="IPR051681">
    <property type="entry name" value="Ser/Thr_Kinases-Pseudokinases"/>
</dbReference>
<evidence type="ECO:0000259" key="2">
    <source>
        <dbReference type="PROSITE" id="PS50011"/>
    </source>
</evidence>
<dbReference type="PANTHER" id="PTHR44329">
    <property type="entry name" value="SERINE/THREONINE-PROTEIN KINASE TNNI3K-RELATED"/>
    <property type="match status" value="1"/>
</dbReference>
<gene>
    <name evidence="3" type="ORF">RhiirA1_541139</name>
</gene>
<dbReference type="InterPro" id="IPR000719">
    <property type="entry name" value="Prot_kinase_dom"/>
</dbReference>
<dbReference type="Gene3D" id="1.10.510.10">
    <property type="entry name" value="Transferase(Phosphotransferase) domain 1"/>
    <property type="match status" value="2"/>
</dbReference>
<feature type="compositionally biased region" description="Basic and acidic residues" evidence="1">
    <location>
        <begin position="407"/>
        <end position="423"/>
    </location>
</feature>
<sequence>MFKVQIKVGLKRFAKSHLTISNKWADVVRCYGLTQNPSNGNYMLVMIKMDIDLRKYLQQKHNQLTWKARMKIIDEITLALYYIHLEKAIHRDLHSGNILYSQLNDYWYISDLGFCGPADKSSTKEQEVFHSKSYDFSIPNNINDFNKSNEQNSSKSSKVITIFRDSNKKLSKLFKKLQIKSNNDEKEKTQKYVDAPEVIVGREYTFASDIYSIAILMWEISSGQPPFINYEHENDIVMNIINGIRPKIVPGTPLEYKNLMKECWDADPLKRPDAYALMKKKEKINLDYQNMSDELFKSEMDNLEMNKVEENYMSSRLFTSKIHNFGNLPEPRNATEEEQEVFHSKLYDFNIPNNIIDFNKSNEQNSSKSSKIITIFRDSNKKLSKSFKKLQINSNNDDEVYNNPNFHSKEQDKLEIPDGKLLK</sequence>
<reference evidence="3 4" key="1">
    <citation type="submission" date="2017-10" db="EMBL/GenBank/DDBJ databases">
        <title>Extensive intraspecific genome diversity in a model arbuscular mycorrhizal fungus.</title>
        <authorList>
            <person name="Chen E.C.H."/>
            <person name="Morin E."/>
            <person name="Baudet D."/>
            <person name="Noel J."/>
            <person name="Ndikumana S."/>
            <person name="Charron P."/>
            <person name="St-Onge C."/>
            <person name="Giorgi J."/>
            <person name="Grigoriev I.V."/>
            <person name="Roux C."/>
            <person name="Martin F.M."/>
            <person name="Corradi N."/>
        </authorList>
    </citation>
    <scope>NUCLEOTIDE SEQUENCE [LARGE SCALE GENOMIC DNA]</scope>
    <source>
        <strain evidence="3 4">A1</strain>
    </source>
</reference>
<dbReference type="EMBL" id="LLXH01001571">
    <property type="protein sequence ID" value="PKC58336.1"/>
    <property type="molecule type" value="Genomic_DNA"/>
</dbReference>
<accession>A0A2N0R4V2</accession>
<dbReference type="VEuPathDB" id="FungiDB:FUN_021551"/>
<comment type="caution">
    <text evidence="3">The sequence shown here is derived from an EMBL/GenBank/DDBJ whole genome shotgun (WGS) entry which is preliminary data.</text>
</comment>
<keyword evidence="3" id="KW-0418">Kinase</keyword>
<name>A0A2N0R4V2_9GLOM</name>
<protein>
    <submittedName>
        <fullName evidence="3">Kinase-like protein</fullName>
    </submittedName>
</protein>
<dbReference type="AlphaFoldDB" id="A0A2N0R4V2"/>
<dbReference type="GO" id="GO:0004674">
    <property type="term" value="F:protein serine/threonine kinase activity"/>
    <property type="evidence" value="ECO:0007669"/>
    <property type="project" value="TreeGrafter"/>
</dbReference>
<proteinExistence type="predicted"/>
<dbReference type="SUPFAM" id="SSF56112">
    <property type="entry name" value="Protein kinase-like (PK-like)"/>
    <property type="match status" value="1"/>
</dbReference>
<dbReference type="VEuPathDB" id="FungiDB:RhiirFUN_002438"/>
<dbReference type="VEuPathDB" id="FungiDB:FUN_000268"/>
<dbReference type="InterPro" id="IPR001245">
    <property type="entry name" value="Ser-Thr/Tyr_kinase_cat_dom"/>
</dbReference>